<dbReference type="Proteomes" id="UP000242188">
    <property type="component" value="Unassembled WGS sequence"/>
</dbReference>
<evidence type="ECO:0000256" key="8">
    <source>
        <dbReference type="ARBA" id="ARBA00023065"/>
    </source>
</evidence>
<dbReference type="PANTHER" id="PTHR21522:SF68">
    <property type="entry name" value="G-PROTEIN COUPLED RECEPTORS FAMILY 3 PROFILE DOMAIN-CONTAINING PROTEIN"/>
    <property type="match status" value="1"/>
</dbReference>
<comment type="similarity">
    <text evidence="2">Belongs to the otopetrin family.</text>
</comment>
<organism evidence="12 13">
    <name type="scientific">Mizuhopecten yessoensis</name>
    <name type="common">Japanese scallop</name>
    <name type="synonym">Patinopecten yessoensis</name>
    <dbReference type="NCBI Taxonomy" id="6573"/>
    <lineage>
        <taxon>Eukaryota</taxon>
        <taxon>Metazoa</taxon>
        <taxon>Spiralia</taxon>
        <taxon>Lophotrochozoa</taxon>
        <taxon>Mollusca</taxon>
        <taxon>Bivalvia</taxon>
        <taxon>Autobranchia</taxon>
        <taxon>Pteriomorphia</taxon>
        <taxon>Pectinida</taxon>
        <taxon>Pectinoidea</taxon>
        <taxon>Pectinidae</taxon>
        <taxon>Mizuhopecten</taxon>
    </lineage>
</organism>
<evidence type="ECO:0000256" key="2">
    <source>
        <dbReference type="ARBA" id="ARBA00006513"/>
    </source>
</evidence>
<accession>A0A210PQM5</accession>
<evidence type="ECO:0000313" key="12">
    <source>
        <dbReference type="EMBL" id="OWF38810.1"/>
    </source>
</evidence>
<evidence type="ECO:0000256" key="9">
    <source>
        <dbReference type="ARBA" id="ARBA00023136"/>
    </source>
</evidence>
<dbReference type="OrthoDB" id="6429739at2759"/>
<keyword evidence="9 11" id="KW-0472">Membrane</keyword>
<keyword evidence="6" id="KW-0375">Hydrogen ion transport</keyword>
<feature type="transmembrane region" description="Helical" evidence="11">
    <location>
        <begin position="331"/>
        <end position="354"/>
    </location>
</feature>
<keyword evidence="8" id="KW-0406">Ion transport</keyword>
<keyword evidence="3" id="KW-0813">Transport</keyword>
<keyword evidence="4" id="KW-1003">Cell membrane</keyword>
<keyword evidence="5 11" id="KW-0812">Transmembrane</keyword>
<comment type="caution">
    <text evidence="12">The sequence shown here is derived from an EMBL/GenBank/DDBJ whole genome shotgun (WGS) entry which is preliminary data.</text>
</comment>
<feature type="transmembrane region" description="Helical" evidence="11">
    <location>
        <begin position="515"/>
        <end position="537"/>
    </location>
</feature>
<protein>
    <recommendedName>
        <fullName evidence="14">Otopetrin-2</fullName>
    </recommendedName>
</protein>
<evidence type="ECO:0000256" key="10">
    <source>
        <dbReference type="ARBA" id="ARBA00023303"/>
    </source>
</evidence>
<feature type="transmembrane region" description="Helical" evidence="11">
    <location>
        <begin position="469"/>
        <end position="488"/>
    </location>
</feature>
<feature type="transmembrane region" description="Helical" evidence="11">
    <location>
        <begin position="408"/>
        <end position="428"/>
    </location>
</feature>
<dbReference type="AlphaFoldDB" id="A0A210PQM5"/>
<name>A0A210PQM5_MIZYE</name>
<comment type="subcellular location">
    <subcellularLocation>
        <location evidence="1">Cell membrane</location>
        <topology evidence="1">Multi-pass membrane protein</topology>
    </subcellularLocation>
</comment>
<keyword evidence="7 11" id="KW-1133">Transmembrane helix</keyword>
<evidence type="ECO:0000256" key="6">
    <source>
        <dbReference type="ARBA" id="ARBA00022781"/>
    </source>
</evidence>
<dbReference type="GO" id="GO:0015252">
    <property type="term" value="F:proton channel activity"/>
    <property type="evidence" value="ECO:0007669"/>
    <property type="project" value="InterPro"/>
</dbReference>
<proteinExistence type="inferred from homology"/>
<evidence type="ECO:0008006" key="14">
    <source>
        <dbReference type="Google" id="ProtNLM"/>
    </source>
</evidence>
<gene>
    <name evidence="12" type="ORF">KP79_PYT16694</name>
</gene>
<feature type="transmembrane region" description="Helical" evidence="11">
    <location>
        <begin position="89"/>
        <end position="114"/>
    </location>
</feature>
<keyword evidence="10" id="KW-0407">Ion channel</keyword>
<sequence>MTGDNRRHLSYTNTFTLNYRFSPMDSWCGKLLTSILLLPFIAGNYRRRQNGSGYYDCIISSRVLFLVVLSIVIVFTASKKIPSHSEIRLGFVLILLSLLMIFAVIGFCVQGYLVHKHGLQYIVAARRNASTPKLQVVFLWLFGLASAFYCAFFVSKQIECSKNTAGGYLWNILFYFNIILLLCLFSQMFVITYFSPYELKQTHLVNYSMSLLLVANVCMFVYVTLVGETILFVIDRNPDSDIANCLENNSTISVLLEKSNPILKPNFTEFCLLSCTILLEIWSPMKEVQLLDEETSYLEIGGIEHTERLPLLSNFTASEHRRSGNEGKRTACQLITLVFSITAGLGLIVCYVVMAMDIGNIDYMRNVAEIYELALKVIIVLAVFIGFFCLVSYCTPDTSPEDLKPSEYVYLLSAFGLFMMHICEGIGGDMSFNNAFMATSILSIVQNYLQVVFLLHANRCKKSDPRLKIHLLESILIFIMICNFIFWFNNSFLLSEFSITRMLEHDNFPTELSSVVYNVLLPVSVFFRFTSFLEYYATFEKYNK</sequence>
<evidence type="ECO:0000256" key="3">
    <source>
        <dbReference type="ARBA" id="ARBA00022448"/>
    </source>
</evidence>
<feature type="transmembrane region" description="Helical" evidence="11">
    <location>
        <begin position="58"/>
        <end position="77"/>
    </location>
</feature>
<evidence type="ECO:0000256" key="5">
    <source>
        <dbReference type="ARBA" id="ARBA00022692"/>
    </source>
</evidence>
<evidence type="ECO:0000256" key="4">
    <source>
        <dbReference type="ARBA" id="ARBA00022475"/>
    </source>
</evidence>
<dbReference type="InterPro" id="IPR004878">
    <property type="entry name" value="Otopetrin"/>
</dbReference>
<keyword evidence="13" id="KW-1185">Reference proteome</keyword>
<feature type="transmembrane region" description="Helical" evidence="11">
    <location>
        <begin position="167"/>
        <end position="191"/>
    </location>
</feature>
<feature type="transmembrane region" description="Helical" evidence="11">
    <location>
        <begin position="211"/>
        <end position="234"/>
    </location>
</feature>
<feature type="transmembrane region" description="Helical" evidence="11">
    <location>
        <begin position="27"/>
        <end position="46"/>
    </location>
</feature>
<feature type="transmembrane region" description="Helical" evidence="11">
    <location>
        <begin position="374"/>
        <end position="396"/>
    </location>
</feature>
<dbReference type="GO" id="GO:0005886">
    <property type="term" value="C:plasma membrane"/>
    <property type="evidence" value="ECO:0007669"/>
    <property type="project" value="UniProtKB-SubCell"/>
</dbReference>
<evidence type="ECO:0000256" key="7">
    <source>
        <dbReference type="ARBA" id="ARBA00022989"/>
    </source>
</evidence>
<evidence type="ECO:0000256" key="11">
    <source>
        <dbReference type="SAM" id="Phobius"/>
    </source>
</evidence>
<evidence type="ECO:0000256" key="1">
    <source>
        <dbReference type="ARBA" id="ARBA00004651"/>
    </source>
</evidence>
<dbReference type="Pfam" id="PF03189">
    <property type="entry name" value="Otopetrin"/>
    <property type="match status" value="1"/>
</dbReference>
<dbReference type="STRING" id="6573.A0A210PQM5"/>
<feature type="transmembrane region" description="Helical" evidence="11">
    <location>
        <begin position="434"/>
        <end position="457"/>
    </location>
</feature>
<reference evidence="12 13" key="1">
    <citation type="journal article" date="2017" name="Nat. Ecol. Evol.">
        <title>Scallop genome provides insights into evolution of bilaterian karyotype and development.</title>
        <authorList>
            <person name="Wang S."/>
            <person name="Zhang J."/>
            <person name="Jiao W."/>
            <person name="Li J."/>
            <person name="Xun X."/>
            <person name="Sun Y."/>
            <person name="Guo X."/>
            <person name="Huan P."/>
            <person name="Dong B."/>
            <person name="Zhang L."/>
            <person name="Hu X."/>
            <person name="Sun X."/>
            <person name="Wang J."/>
            <person name="Zhao C."/>
            <person name="Wang Y."/>
            <person name="Wang D."/>
            <person name="Huang X."/>
            <person name="Wang R."/>
            <person name="Lv J."/>
            <person name="Li Y."/>
            <person name="Zhang Z."/>
            <person name="Liu B."/>
            <person name="Lu W."/>
            <person name="Hui Y."/>
            <person name="Liang J."/>
            <person name="Zhou Z."/>
            <person name="Hou R."/>
            <person name="Li X."/>
            <person name="Liu Y."/>
            <person name="Li H."/>
            <person name="Ning X."/>
            <person name="Lin Y."/>
            <person name="Zhao L."/>
            <person name="Xing Q."/>
            <person name="Dou J."/>
            <person name="Li Y."/>
            <person name="Mao J."/>
            <person name="Guo H."/>
            <person name="Dou H."/>
            <person name="Li T."/>
            <person name="Mu C."/>
            <person name="Jiang W."/>
            <person name="Fu Q."/>
            <person name="Fu X."/>
            <person name="Miao Y."/>
            <person name="Liu J."/>
            <person name="Yu Q."/>
            <person name="Li R."/>
            <person name="Liao H."/>
            <person name="Li X."/>
            <person name="Kong Y."/>
            <person name="Jiang Z."/>
            <person name="Chourrout D."/>
            <person name="Li R."/>
            <person name="Bao Z."/>
        </authorList>
    </citation>
    <scope>NUCLEOTIDE SEQUENCE [LARGE SCALE GENOMIC DNA]</scope>
    <source>
        <strain evidence="12 13">PY_sf001</strain>
    </source>
</reference>
<dbReference type="PANTHER" id="PTHR21522">
    <property type="entry name" value="PROTON CHANNEL OTOP"/>
    <property type="match status" value="1"/>
</dbReference>
<feature type="transmembrane region" description="Helical" evidence="11">
    <location>
        <begin position="134"/>
        <end position="155"/>
    </location>
</feature>
<evidence type="ECO:0000313" key="13">
    <source>
        <dbReference type="Proteomes" id="UP000242188"/>
    </source>
</evidence>
<dbReference type="EMBL" id="NEDP02005554">
    <property type="protein sequence ID" value="OWF38810.1"/>
    <property type="molecule type" value="Genomic_DNA"/>
</dbReference>